<comment type="subcellular location">
    <subcellularLocation>
        <location evidence="3 20">Cytoplasm</location>
    </subcellularLocation>
</comment>
<keyword evidence="10 20" id="KW-0285">Flavoprotein</keyword>
<evidence type="ECO:0000256" key="20">
    <source>
        <dbReference type="HAMAP-Rule" id="MF_00037"/>
    </source>
</evidence>
<feature type="active site" evidence="20">
    <location>
        <position position="332"/>
    </location>
</feature>
<evidence type="ECO:0000256" key="3">
    <source>
        <dbReference type="ARBA" id="ARBA00004496"/>
    </source>
</evidence>
<evidence type="ECO:0000256" key="16">
    <source>
        <dbReference type="ARBA" id="ARBA00023306"/>
    </source>
</evidence>
<evidence type="ECO:0000256" key="14">
    <source>
        <dbReference type="ARBA" id="ARBA00022984"/>
    </source>
</evidence>
<dbReference type="NCBIfam" id="NF000755">
    <property type="entry name" value="PRK00046.1"/>
    <property type="match status" value="1"/>
</dbReference>
<dbReference type="PANTHER" id="PTHR21071:SF4">
    <property type="entry name" value="UDP-N-ACETYLENOLPYRUVOYLGLUCOSAMINE REDUCTASE"/>
    <property type="match status" value="1"/>
</dbReference>
<keyword evidence="9 20" id="KW-0132">Cell division</keyword>
<dbReference type="Gene3D" id="3.90.78.10">
    <property type="entry name" value="UDP-N-acetylenolpyruvoylglucosamine reductase, C-terminal domain"/>
    <property type="match status" value="1"/>
</dbReference>
<dbReference type="SUPFAM" id="SSF56176">
    <property type="entry name" value="FAD-binding/transporter-associated domain-like"/>
    <property type="match status" value="1"/>
</dbReference>
<dbReference type="PROSITE" id="PS51387">
    <property type="entry name" value="FAD_PCMH"/>
    <property type="match status" value="1"/>
</dbReference>
<keyword evidence="15 20" id="KW-0560">Oxidoreductase</keyword>
<evidence type="ECO:0000256" key="10">
    <source>
        <dbReference type="ARBA" id="ARBA00022630"/>
    </source>
</evidence>
<dbReference type="EC" id="1.3.1.98" evidence="6 20"/>
<evidence type="ECO:0000256" key="19">
    <source>
        <dbReference type="ARBA" id="ARBA00048914"/>
    </source>
</evidence>
<keyword evidence="16 20" id="KW-0131">Cell cycle</keyword>
<evidence type="ECO:0000256" key="7">
    <source>
        <dbReference type="ARBA" id="ARBA00015188"/>
    </source>
</evidence>
<evidence type="ECO:0000256" key="18">
    <source>
        <dbReference type="ARBA" id="ARBA00031026"/>
    </source>
</evidence>
<evidence type="ECO:0000256" key="5">
    <source>
        <dbReference type="ARBA" id="ARBA00010485"/>
    </source>
</evidence>
<dbReference type="NCBIfam" id="TIGR00179">
    <property type="entry name" value="murB"/>
    <property type="match status" value="1"/>
</dbReference>
<keyword evidence="11 20" id="KW-0274">FAD</keyword>
<keyword evidence="12 20" id="KW-0521">NADP</keyword>
<keyword evidence="13 20" id="KW-0133">Cell shape</keyword>
<dbReference type="Proteomes" id="UP001317963">
    <property type="component" value="Chromosome"/>
</dbReference>
<comment type="similarity">
    <text evidence="5 20">Belongs to the MurB family.</text>
</comment>
<keyword evidence="14 20" id="KW-0573">Peptidoglycan synthesis</keyword>
<dbReference type="InterPro" id="IPR011601">
    <property type="entry name" value="MurB_C"/>
</dbReference>
<evidence type="ECO:0000313" key="22">
    <source>
        <dbReference type="EMBL" id="UZP74812.1"/>
    </source>
</evidence>
<evidence type="ECO:0000256" key="6">
    <source>
        <dbReference type="ARBA" id="ARBA00012518"/>
    </source>
</evidence>
<comment type="pathway">
    <text evidence="4 20">Cell wall biogenesis; peptidoglycan biosynthesis.</text>
</comment>
<evidence type="ECO:0000259" key="21">
    <source>
        <dbReference type="PROSITE" id="PS51387"/>
    </source>
</evidence>
<accession>A0ABY6Q812</accession>
<comment type="function">
    <text evidence="2 20">Cell wall formation.</text>
</comment>
<dbReference type="NCBIfam" id="NF010478">
    <property type="entry name" value="PRK13903.1"/>
    <property type="match status" value="1"/>
</dbReference>
<reference evidence="22 23" key="1">
    <citation type="submission" date="2019-02" db="EMBL/GenBank/DDBJ databases">
        <title>Halieaceae_genomes.</title>
        <authorList>
            <person name="Li S.-H."/>
        </authorList>
    </citation>
    <scope>NUCLEOTIDE SEQUENCE [LARGE SCALE GENOMIC DNA]</scope>
    <source>
        <strain evidence="22 23">JH123</strain>
    </source>
</reference>
<evidence type="ECO:0000256" key="12">
    <source>
        <dbReference type="ARBA" id="ARBA00022857"/>
    </source>
</evidence>
<dbReference type="HAMAP" id="MF_00037">
    <property type="entry name" value="MurB"/>
    <property type="match status" value="1"/>
</dbReference>
<feature type="domain" description="FAD-binding PCMH-type" evidence="21">
    <location>
        <begin position="17"/>
        <end position="189"/>
    </location>
</feature>
<dbReference type="InterPro" id="IPR016166">
    <property type="entry name" value="FAD-bd_PCMH"/>
</dbReference>
<protein>
    <recommendedName>
        <fullName evidence="7 20">UDP-N-acetylenolpyruvoylglucosamine reductase</fullName>
        <ecNumber evidence="6 20">1.3.1.98</ecNumber>
    </recommendedName>
    <alternativeName>
        <fullName evidence="18 20">UDP-N-acetylmuramate dehydrogenase</fullName>
    </alternativeName>
</protein>
<dbReference type="InterPro" id="IPR016167">
    <property type="entry name" value="FAD-bd_PCMH_sub1"/>
</dbReference>
<dbReference type="PANTHER" id="PTHR21071">
    <property type="entry name" value="UDP-N-ACETYLENOLPYRUVOYLGLUCOSAMINE REDUCTASE"/>
    <property type="match status" value="1"/>
</dbReference>
<comment type="cofactor">
    <cofactor evidence="1 20">
        <name>FAD</name>
        <dbReference type="ChEBI" id="CHEBI:57692"/>
    </cofactor>
</comment>
<keyword evidence="23" id="KW-1185">Reference proteome</keyword>
<dbReference type="EMBL" id="CP036501">
    <property type="protein sequence ID" value="UZP74812.1"/>
    <property type="molecule type" value="Genomic_DNA"/>
</dbReference>
<dbReference type="GO" id="GO:0008762">
    <property type="term" value="F:UDP-N-acetylmuramate dehydrogenase activity"/>
    <property type="evidence" value="ECO:0007669"/>
    <property type="project" value="UniProtKB-EC"/>
</dbReference>
<dbReference type="InterPro" id="IPR036635">
    <property type="entry name" value="MurB_C_sf"/>
</dbReference>
<evidence type="ECO:0000256" key="2">
    <source>
        <dbReference type="ARBA" id="ARBA00003921"/>
    </source>
</evidence>
<evidence type="ECO:0000256" key="9">
    <source>
        <dbReference type="ARBA" id="ARBA00022618"/>
    </source>
</evidence>
<evidence type="ECO:0000256" key="8">
    <source>
        <dbReference type="ARBA" id="ARBA00022490"/>
    </source>
</evidence>
<dbReference type="RefSeq" id="WP_279241272.1">
    <property type="nucleotide sequence ID" value="NZ_CP036501.1"/>
</dbReference>
<evidence type="ECO:0000256" key="13">
    <source>
        <dbReference type="ARBA" id="ARBA00022960"/>
    </source>
</evidence>
<name>A0ABY6Q812_9GAMM</name>
<dbReference type="Gene3D" id="3.30.43.10">
    <property type="entry name" value="Uridine Diphospho-n-acetylenolpyruvylglucosamine Reductase, domain 2"/>
    <property type="match status" value="1"/>
</dbReference>
<evidence type="ECO:0000256" key="15">
    <source>
        <dbReference type="ARBA" id="ARBA00023002"/>
    </source>
</evidence>
<sequence>MSKVREGVPLRELNTLKLESQATYFLSASSIEEVRLGVMEAKKHDLHITALGGGSNVILSPVIEGLTLHLNIKGREVVEEGTDHIVVRLGAGESWHECVLWAHSKGYYGLENLALIPGSVGAAPVQNIGAYGVEIQDLIAGVEVVDGHCGETKTLTKDDCAFGYRDSVFKREVGRHWLIVSVDVRLSKQAVCCIEYPGLRDHMSDDPMSPESVLQAVIALRKAKLPDPLVDPNVGSFFKNPIVSQSFAKQLKATYRDMPQFTTHDNQTKLSAAWMIDYLGWRGVEENGVIVSVNHALVLINKSALYAPQITQFAGKISASVKATFDVTLEVEPQLIGSGC</sequence>
<dbReference type="InterPro" id="IPR003170">
    <property type="entry name" value="MurB"/>
</dbReference>
<dbReference type="InterPro" id="IPR016169">
    <property type="entry name" value="FAD-bd_PCMH_sub2"/>
</dbReference>
<dbReference type="Pfam" id="PF01565">
    <property type="entry name" value="FAD_binding_4"/>
    <property type="match status" value="1"/>
</dbReference>
<proteinExistence type="inferred from homology"/>
<dbReference type="Gene3D" id="3.30.465.10">
    <property type="match status" value="1"/>
</dbReference>
<evidence type="ECO:0000256" key="11">
    <source>
        <dbReference type="ARBA" id="ARBA00022827"/>
    </source>
</evidence>
<evidence type="ECO:0000256" key="1">
    <source>
        <dbReference type="ARBA" id="ARBA00001974"/>
    </source>
</evidence>
<gene>
    <name evidence="20" type="primary">murB</name>
    <name evidence="22" type="ORF">E0F26_08705</name>
</gene>
<organism evidence="22 23">
    <name type="scientific">Candidatus Paraluminiphilus aquimaris</name>
    <dbReference type="NCBI Taxonomy" id="2518994"/>
    <lineage>
        <taxon>Bacteria</taxon>
        <taxon>Pseudomonadati</taxon>
        <taxon>Pseudomonadota</taxon>
        <taxon>Gammaproteobacteria</taxon>
        <taxon>Cellvibrionales</taxon>
        <taxon>Halieaceae</taxon>
        <taxon>Candidatus Paraluminiphilus</taxon>
    </lineage>
</organism>
<evidence type="ECO:0000313" key="23">
    <source>
        <dbReference type="Proteomes" id="UP001317963"/>
    </source>
</evidence>
<comment type="catalytic activity">
    <reaction evidence="19 20">
        <text>UDP-N-acetyl-alpha-D-muramate + NADP(+) = UDP-N-acetyl-3-O-(1-carboxyvinyl)-alpha-D-glucosamine + NADPH + H(+)</text>
        <dbReference type="Rhea" id="RHEA:12248"/>
        <dbReference type="ChEBI" id="CHEBI:15378"/>
        <dbReference type="ChEBI" id="CHEBI:57783"/>
        <dbReference type="ChEBI" id="CHEBI:58349"/>
        <dbReference type="ChEBI" id="CHEBI:68483"/>
        <dbReference type="ChEBI" id="CHEBI:70757"/>
        <dbReference type="EC" id="1.3.1.98"/>
    </reaction>
</comment>
<dbReference type="InterPro" id="IPR006094">
    <property type="entry name" value="Oxid_FAD_bind_N"/>
</dbReference>
<dbReference type="SUPFAM" id="SSF56194">
    <property type="entry name" value="Uridine diphospho-N-Acetylenolpyruvylglucosamine reductase, MurB, C-terminal domain"/>
    <property type="match status" value="1"/>
</dbReference>
<feature type="active site" description="Proton donor" evidence="20">
    <location>
        <position position="236"/>
    </location>
</feature>
<evidence type="ECO:0000256" key="4">
    <source>
        <dbReference type="ARBA" id="ARBA00004752"/>
    </source>
</evidence>
<feature type="active site" evidence="20">
    <location>
        <position position="165"/>
    </location>
</feature>
<keyword evidence="8 20" id="KW-0963">Cytoplasm</keyword>
<dbReference type="InterPro" id="IPR036318">
    <property type="entry name" value="FAD-bd_PCMH-like_sf"/>
</dbReference>
<keyword evidence="17 20" id="KW-0961">Cell wall biogenesis/degradation</keyword>
<evidence type="ECO:0000256" key="17">
    <source>
        <dbReference type="ARBA" id="ARBA00023316"/>
    </source>
</evidence>
<dbReference type="Pfam" id="PF02873">
    <property type="entry name" value="MurB_C"/>
    <property type="match status" value="1"/>
</dbReference>